<accession>A0A9J6DZW1</accession>
<evidence type="ECO:0000313" key="4">
    <source>
        <dbReference type="EMBL" id="KAH8027580.1"/>
    </source>
</evidence>
<evidence type="ECO:0000256" key="3">
    <source>
        <dbReference type="ARBA" id="ARBA00023157"/>
    </source>
</evidence>
<dbReference type="Gene3D" id="1.10.10.140">
    <property type="entry name" value="Cytochrome c oxidase, subunit VIb"/>
    <property type="match status" value="1"/>
</dbReference>
<dbReference type="Pfam" id="PF02297">
    <property type="entry name" value="COX6B"/>
    <property type="match status" value="1"/>
</dbReference>
<dbReference type="Proteomes" id="UP000821866">
    <property type="component" value="Chromosome 4"/>
</dbReference>
<keyword evidence="3" id="KW-1015">Disulfide bond</keyword>
<protein>
    <submittedName>
        <fullName evidence="4">Uncharacterized protein</fullName>
    </submittedName>
</protein>
<dbReference type="PANTHER" id="PTHR46690">
    <property type="entry name" value="CYTOCHROME C OXIDASE ASSEMBLY FACTOR 6 HOMOLOG"/>
    <property type="match status" value="1"/>
</dbReference>
<evidence type="ECO:0000256" key="1">
    <source>
        <dbReference type="ARBA" id="ARBA00004173"/>
    </source>
</evidence>
<proteinExistence type="predicted"/>
<dbReference type="InterPro" id="IPR048280">
    <property type="entry name" value="COX6B-like"/>
</dbReference>
<evidence type="ECO:0000313" key="5">
    <source>
        <dbReference type="Proteomes" id="UP000821866"/>
    </source>
</evidence>
<dbReference type="InterPro" id="IPR042289">
    <property type="entry name" value="COA6"/>
</dbReference>
<name>A0A9J6DZW1_RHIMP</name>
<keyword evidence="2" id="KW-0496">Mitochondrion</keyword>
<dbReference type="VEuPathDB" id="VectorBase:LOC119167124"/>
<dbReference type="InterPro" id="IPR036549">
    <property type="entry name" value="CX6/COA6-like_sf"/>
</dbReference>
<dbReference type="GO" id="GO:0042775">
    <property type="term" value="P:mitochondrial ATP synthesis coupled electron transport"/>
    <property type="evidence" value="ECO:0007669"/>
    <property type="project" value="TreeGrafter"/>
</dbReference>
<gene>
    <name evidence="4" type="ORF">HPB51_007130</name>
</gene>
<reference evidence="4" key="2">
    <citation type="submission" date="2021-09" db="EMBL/GenBank/DDBJ databases">
        <authorList>
            <person name="Jia N."/>
            <person name="Wang J."/>
            <person name="Shi W."/>
            <person name="Du L."/>
            <person name="Sun Y."/>
            <person name="Zhan W."/>
            <person name="Jiang J."/>
            <person name="Wang Q."/>
            <person name="Zhang B."/>
            <person name="Ji P."/>
            <person name="Sakyi L.B."/>
            <person name="Cui X."/>
            <person name="Yuan T."/>
            <person name="Jiang B."/>
            <person name="Yang W."/>
            <person name="Lam T.T.-Y."/>
            <person name="Chang Q."/>
            <person name="Ding S."/>
            <person name="Wang X."/>
            <person name="Zhu J."/>
            <person name="Ruan X."/>
            <person name="Zhao L."/>
            <person name="Wei J."/>
            <person name="Que T."/>
            <person name="Du C."/>
            <person name="Cheng J."/>
            <person name="Dai P."/>
            <person name="Han X."/>
            <person name="Huang E."/>
            <person name="Gao Y."/>
            <person name="Liu J."/>
            <person name="Shao H."/>
            <person name="Ye R."/>
            <person name="Li L."/>
            <person name="Wei W."/>
            <person name="Wang X."/>
            <person name="Wang C."/>
            <person name="Huo Q."/>
            <person name="Li W."/>
            <person name="Guo W."/>
            <person name="Chen H."/>
            <person name="Chen S."/>
            <person name="Zhou L."/>
            <person name="Zhou L."/>
            <person name="Ni X."/>
            <person name="Tian J."/>
            <person name="Zhou Y."/>
            <person name="Sheng Y."/>
            <person name="Liu T."/>
            <person name="Pan Y."/>
            <person name="Xia L."/>
            <person name="Li J."/>
            <person name="Zhao F."/>
            <person name="Cao W."/>
        </authorList>
    </citation>
    <scope>NUCLEOTIDE SEQUENCE</scope>
    <source>
        <strain evidence="4">Rmic-2018</strain>
        <tissue evidence="4">Larvae</tissue>
    </source>
</reference>
<sequence>MDLLKSYPFLAGVCCVLAVAYVRDRNDLILHYSARETAMSFPNKEQRQKCWDSRDRYWECLDSNADDSKRCAEMKSLYETLCPSQWVKHFDRKREYLKFKDKIEKDGRAAGRPTIVFVDTTGHRDRAKFRAVT</sequence>
<comment type="subcellular location">
    <subcellularLocation>
        <location evidence="1">Mitochondrion</location>
    </subcellularLocation>
</comment>
<dbReference type="PANTHER" id="PTHR46690:SF1">
    <property type="entry name" value="CYTOCHROME C OXIDASE ASSEMBLY FACTOR 6 HOMOLOG"/>
    <property type="match status" value="1"/>
</dbReference>
<comment type="caution">
    <text evidence="4">The sequence shown here is derived from an EMBL/GenBank/DDBJ whole genome shotgun (WGS) entry which is preliminary data.</text>
</comment>
<dbReference type="SUPFAM" id="SSF47694">
    <property type="entry name" value="Cytochrome c oxidase subunit h"/>
    <property type="match status" value="1"/>
</dbReference>
<reference evidence="4" key="1">
    <citation type="journal article" date="2020" name="Cell">
        <title>Large-Scale Comparative Analyses of Tick Genomes Elucidate Their Genetic Diversity and Vector Capacities.</title>
        <authorList>
            <consortium name="Tick Genome and Microbiome Consortium (TIGMIC)"/>
            <person name="Jia N."/>
            <person name="Wang J."/>
            <person name="Shi W."/>
            <person name="Du L."/>
            <person name="Sun Y."/>
            <person name="Zhan W."/>
            <person name="Jiang J.F."/>
            <person name="Wang Q."/>
            <person name="Zhang B."/>
            <person name="Ji P."/>
            <person name="Bell-Sakyi L."/>
            <person name="Cui X.M."/>
            <person name="Yuan T.T."/>
            <person name="Jiang B.G."/>
            <person name="Yang W.F."/>
            <person name="Lam T.T."/>
            <person name="Chang Q.C."/>
            <person name="Ding S.J."/>
            <person name="Wang X.J."/>
            <person name="Zhu J.G."/>
            <person name="Ruan X.D."/>
            <person name="Zhao L."/>
            <person name="Wei J.T."/>
            <person name="Ye R.Z."/>
            <person name="Que T.C."/>
            <person name="Du C.H."/>
            <person name="Zhou Y.H."/>
            <person name="Cheng J.X."/>
            <person name="Dai P.F."/>
            <person name="Guo W.B."/>
            <person name="Han X.H."/>
            <person name="Huang E.J."/>
            <person name="Li L.F."/>
            <person name="Wei W."/>
            <person name="Gao Y.C."/>
            <person name="Liu J.Z."/>
            <person name="Shao H.Z."/>
            <person name="Wang X."/>
            <person name="Wang C.C."/>
            <person name="Yang T.C."/>
            <person name="Huo Q.B."/>
            <person name="Li W."/>
            <person name="Chen H.Y."/>
            <person name="Chen S.E."/>
            <person name="Zhou L.G."/>
            <person name="Ni X.B."/>
            <person name="Tian J.H."/>
            <person name="Sheng Y."/>
            <person name="Liu T."/>
            <person name="Pan Y.S."/>
            <person name="Xia L.Y."/>
            <person name="Li J."/>
            <person name="Zhao F."/>
            <person name="Cao W.C."/>
        </authorList>
    </citation>
    <scope>NUCLEOTIDE SEQUENCE</scope>
    <source>
        <strain evidence="4">Rmic-2018</strain>
    </source>
</reference>
<dbReference type="GO" id="GO:0008535">
    <property type="term" value="P:respiratory chain complex IV assembly"/>
    <property type="evidence" value="ECO:0007669"/>
    <property type="project" value="InterPro"/>
</dbReference>
<organism evidence="4 5">
    <name type="scientific">Rhipicephalus microplus</name>
    <name type="common">Cattle tick</name>
    <name type="synonym">Boophilus microplus</name>
    <dbReference type="NCBI Taxonomy" id="6941"/>
    <lineage>
        <taxon>Eukaryota</taxon>
        <taxon>Metazoa</taxon>
        <taxon>Ecdysozoa</taxon>
        <taxon>Arthropoda</taxon>
        <taxon>Chelicerata</taxon>
        <taxon>Arachnida</taxon>
        <taxon>Acari</taxon>
        <taxon>Parasitiformes</taxon>
        <taxon>Ixodida</taxon>
        <taxon>Ixodoidea</taxon>
        <taxon>Ixodidae</taxon>
        <taxon>Rhipicephalinae</taxon>
        <taxon>Rhipicephalus</taxon>
        <taxon>Boophilus</taxon>
    </lineage>
</organism>
<keyword evidence="5" id="KW-1185">Reference proteome</keyword>
<dbReference type="GO" id="GO:0005739">
    <property type="term" value="C:mitochondrion"/>
    <property type="evidence" value="ECO:0007669"/>
    <property type="project" value="UniProtKB-SubCell"/>
</dbReference>
<dbReference type="EMBL" id="JABSTU010000006">
    <property type="protein sequence ID" value="KAH8027580.1"/>
    <property type="molecule type" value="Genomic_DNA"/>
</dbReference>
<dbReference type="PROSITE" id="PS51808">
    <property type="entry name" value="CHCH"/>
    <property type="match status" value="1"/>
</dbReference>
<evidence type="ECO:0000256" key="2">
    <source>
        <dbReference type="ARBA" id="ARBA00023128"/>
    </source>
</evidence>
<dbReference type="AlphaFoldDB" id="A0A9J6DZW1"/>